<comment type="function">
    <text evidence="5">May act as an export chaperone for the filament capping protein FliD.</text>
</comment>
<evidence type="ECO:0000256" key="5">
    <source>
        <dbReference type="ARBA" id="ARBA00093765"/>
    </source>
</evidence>
<gene>
    <name evidence="8" type="ORF">NBRC111894_3559</name>
</gene>
<dbReference type="AlphaFoldDB" id="A0A4Y1ZFX7"/>
<protein>
    <recommendedName>
        <fullName evidence="7">Flagellar protein FliT</fullName>
    </recommendedName>
</protein>
<evidence type="ECO:0000256" key="6">
    <source>
        <dbReference type="ARBA" id="ARBA00093785"/>
    </source>
</evidence>
<name>A0A4Y1ZFX7_9BACL</name>
<evidence type="ECO:0000256" key="3">
    <source>
        <dbReference type="ARBA" id="ARBA00022795"/>
    </source>
</evidence>
<dbReference type="Proteomes" id="UP000319716">
    <property type="component" value="Unassembled WGS sequence"/>
</dbReference>
<evidence type="ECO:0000313" key="8">
    <source>
        <dbReference type="EMBL" id="GAY78005.1"/>
    </source>
</evidence>
<keyword evidence="4" id="KW-0143">Chaperone</keyword>
<evidence type="ECO:0000256" key="7">
    <source>
        <dbReference type="ARBA" id="ARBA00093797"/>
    </source>
</evidence>
<keyword evidence="3" id="KW-1005">Bacterial flagellum biogenesis</keyword>
<dbReference type="InterPro" id="IPR008622">
    <property type="entry name" value="FliT"/>
</dbReference>
<evidence type="ECO:0000313" key="9">
    <source>
        <dbReference type="Proteomes" id="UP000319716"/>
    </source>
</evidence>
<evidence type="ECO:0000256" key="4">
    <source>
        <dbReference type="ARBA" id="ARBA00023186"/>
    </source>
</evidence>
<evidence type="ECO:0000256" key="1">
    <source>
        <dbReference type="ARBA" id="ARBA00004514"/>
    </source>
</evidence>
<evidence type="ECO:0000256" key="2">
    <source>
        <dbReference type="ARBA" id="ARBA00022490"/>
    </source>
</evidence>
<reference evidence="8 9" key="1">
    <citation type="submission" date="2017-11" db="EMBL/GenBank/DDBJ databases">
        <title>Draft Genome Sequence of Sporolactobacillus inulinus NBRC 111894 Isolated from Koso, a Japanese Sugar-Vegetable Fermented Beverage.</title>
        <authorList>
            <person name="Chiou T.Y."/>
            <person name="Oshima K."/>
            <person name="Suda W."/>
            <person name="Hattori M."/>
            <person name="Takahashi T."/>
        </authorList>
    </citation>
    <scope>NUCLEOTIDE SEQUENCE [LARGE SCALE GENOMIC DNA]</scope>
    <source>
        <strain evidence="8 9">NBRC111894</strain>
    </source>
</reference>
<dbReference type="EMBL" id="BEXB01000037">
    <property type="protein sequence ID" value="GAY78005.1"/>
    <property type="molecule type" value="Genomic_DNA"/>
</dbReference>
<dbReference type="Pfam" id="PF05400">
    <property type="entry name" value="FliT"/>
    <property type="match status" value="1"/>
</dbReference>
<sequence length="110" mass="12960">MYQVTEEIQKLVKLQVESPKNDLTKGINSKLELRQKLIEQLPKEFNKNEKTLGRKIIAANNEIHSLMQAARQNLIGEMQQFKHQKESLKTYRGYKNPLMNQSSAYFDRHE</sequence>
<comment type="subcellular location">
    <subcellularLocation>
        <location evidence="1">Cytoplasm</location>
        <location evidence="1">Cytosol</location>
    </subcellularLocation>
</comment>
<organism evidence="8 9">
    <name type="scientific">Sporolactobacillus inulinus</name>
    <dbReference type="NCBI Taxonomy" id="2078"/>
    <lineage>
        <taxon>Bacteria</taxon>
        <taxon>Bacillati</taxon>
        <taxon>Bacillota</taxon>
        <taxon>Bacilli</taxon>
        <taxon>Bacillales</taxon>
        <taxon>Sporolactobacillaceae</taxon>
        <taxon>Sporolactobacillus</taxon>
    </lineage>
</organism>
<comment type="similarity">
    <text evidence="6">Belongs to the bacillales FliT family.</text>
</comment>
<accession>A0A4Y1ZFX7</accession>
<keyword evidence="2" id="KW-0963">Cytoplasm</keyword>
<proteinExistence type="inferred from homology"/>
<comment type="caution">
    <text evidence="8">The sequence shown here is derived from an EMBL/GenBank/DDBJ whole genome shotgun (WGS) entry which is preliminary data.</text>
</comment>